<evidence type="ECO:0000313" key="3">
    <source>
        <dbReference type="Proteomes" id="UP001253193"/>
    </source>
</evidence>
<gene>
    <name evidence="2" type="ORF">QX249_10560</name>
</gene>
<evidence type="ECO:0000256" key="1">
    <source>
        <dbReference type="SAM" id="MobiDB-lite"/>
    </source>
</evidence>
<dbReference type="Proteomes" id="UP001253193">
    <property type="component" value="Unassembled WGS sequence"/>
</dbReference>
<evidence type="ECO:0000313" key="2">
    <source>
        <dbReference type="EMBL" id="MDS1821102.1"/>
    </source>
</evidence>
<name>A0AAW8PY05_VIBPH</name>
<sequence>MRGSIGGVTVGNGWMRNNPDLVYPENHENMDDATLREALRVKPYEDRDLNQESNNILKHAGNYSDSNAYNPETEKVDKRKIKVTCPHCKKTSAALCSPKTELVDKGTFWACADGKEAYAKYQSECKCGKNYTFSVHADI</sequence>
<accession>A0AAW8PY05</accession>
<feature type="region of interest" description="Disordered" evidence="1">
    <location>
        <begin position="44"/>
        <end position="73"/>
    </location>
</feature>
<dbReference type="AlphaFoldDB" id="A0AAW8PY05"/>
<protein>
    <submittedName>
        <fullName evidence="2">Uncharacterized protein</fullName>
    </submittedName>
</protein>
<comment type="caution">
    <text evidence="2">The sequence shown here is derived from an EMBL/GenBank/DDBJ whole genome shotgun (WGS) entry which is preliminary data.</text>
</comment>
<proteinExistence type="predicted"/>
<organism evidence="2 3">
    <name type="scientific">Vibrio parahaemolyticus</name>
    <dbReference type="NCBI Taxonomy" id="670"/>
    <lineage>
        <taxon>Bacteria</taxon>
        <taxon>Pseudomonadati</taxon>
        <taxon>Pseudomonadota</taxon>
        <taxon>Gammaproteobacteria</taxon>
        <taxon>Vibrionales</taxon>
        <taxon>Vibrionaceae</taxon>
        <taxon>Vibrio</taxon>
    </lineage>
</organism>
<dbReference type="EMBL" id="JAUHGG010000003">
    <property type="protein sequence ID" value="MDS1821102.1"/>
    <property type="molecule type" value="Genomic_DNA"/>
</dbReference>
<dbReference type="RefSeq" id="WP_311019940.1">
    <property type="nucleotide sequence ID" value="NZ_JAUHGG010000003.1"/>
</dbReference>
<reference evidence="2" key="1">
    <citation type="submission" date="2023-06" db="EMBL/GenBank/DDBJ databases">
        <title>Genomic Diversity of Vibrio spp. and Metagenomic Analysis of Pathogens in Florida Gulf Coastal Waters Following Hurricane Ian.</title>
        <authorList>
            <person name="Brumfield K.D."/>
        </authorList>
    </citation>
    <scope>NUCLEOTIDE SEQUENCE</scope>
    <source>
        <strain evidence="2">WBS2B-138</strain>
    </source>
</reference>